<organism evidence="2 3">
    <name type="scientific">Saccharicrinis fermentans DSM 9555 = JCM 21142</name>
    <dbReference type="NCBI Taxonomy" id="869213"/>
    <lineage>
        <taxon>Bacteria</taxon>
        <taxon>Pseudomonadati</taxon>
        <taxon>Bacteroidota</taxon>
        <taxon>Bacteroidia</taxon>
        <taxon>Marinilabiliales</taxon>
        <taxon>Marinilabiliaceae</taxon>
        <taxon>Saccharicrinis</taxon>
    </lineage>
</organism>
<keyword evidence="1" id="KW-1133">Transmembrane helix</keyword>
<reference evidence="2 3" key="1">
    <citation type="journal article" date="2014" name="Genome Announc.">
        <title>Draft Genome Sequence of Cytophaga fermentans JCM 21142T, a Facultative Anaerobe Isolated from Marine Mud.</title>
        <authorList>
            <person name="Starns D."/>
            <person name="Oshima K."/>
            <person name="Suda W."/>
            <person name="Iino T."/>
            <person name="Yuki M."/>
            <person name="Inoue J."/>
            <person name="Kitamura K."/>
            <person name="Iida T."/>
            <person name="Darby A."/>
            <person name="Hattori M."/>
            <person name="Ohkuma M."/>
        </authorList>
    </citation>
    <scope>NUCLEOTIDE SEQUENCE [LARGE SCALE GENOMIC DNA]</scope>
    <source>
        <strain evidence="2 3">JCM 21142</strain>
    </source>
</reference>
<dbReference type="STRING" id="869213.GCA_000517085_00329"/>
<keyword evidence="1" id="KW-0472">Membrane</keyword>
<keyword evidence="3" id="KW-1185">Reference proteome</keyword>
<dbReference type="Proteomes" id="UP000019402">
    <property type="component" value="Unassembled WGS sequence"/>
</dbReference>
<dbReference type="RefSeq" id="WP_052342923.1">
    <property type="nucleotide sequence ID" value="NZ_BAMD01000038.1"/>
</dbReference>
<proteinExistence type="predicted"/>
<dbReference type="InterPro" id="IPR036286">
    <property type="entry name" value="LexA/Signal_pep-like_sf"/>
</dbReference>
<dbReference type="eggNOG" id="ENOG502ZHEY">
    <property type="taxonomic scope" value="Bacteria"/>
</dbReference>
<evidence type="ECO:0000313" key="2">
    <source>
        <dbReference type="EMBL" id="GAF04144.1"/>
    </source>
</evidence>
<evidence type="ECO:0000256" key="1">
    <source>
        <dbReference type="SAM" id="Phobius"/>
    </source>
</evidence>
<accession>W7YP07</accession>
<name>W7YP07_9BACT</name>
<dbReference type="OrthoDB" id="9795228at2"/>
<dbReference type="SUPFAM" id="SSF51306">
    <property type="entry name" value="LexA/Signal peptidase"/>
    <property type="match status" value="1"/>
</dbReference>
<gene>
    <name evidence="2" type="ORF">JCM21142_72840</name>
</gene>
<dbReference type="EMBL" id="BAMD01000038">
    <property type="protein sequence ID" value="GAF04144.1"/>
    <property type="molecule type" value="Genomic_DNA"/>
</dbReference>
<comment type="caution">
    <text evidence="2">The sequence shown here is derived from an EMBL/GenBank/DDBJ whole genome shotgun (WGS) entry which is preliminary data.</text>
</comment>
<dbReference type="AlphaFoldDB" id="W7YP07"/>
<feature type="transmembrane region" description="Helical" evidence="1">
    <location>
        <begin position="21"/>
        <end position="39"/>
    </location>
</feature>
<evidence type="ECO:0000313" key="3">
    <source>
        <dbReference type="Proteomes" id="UP000019402"/>
    </source>
</evidence>
<keyword evidence="1" id="KW-0812">Transmembrane</keyword>
<feature type="transmembrane region" description="Helical" evidence="1">
    <location>
        <begin position="128"/>
        <end position="146"/>
    </location>
</feature>
<dbReference type="CDD" id="cd06462">
    <property type="entry name" value="Peptidase_S24_S26"/>
    <property type="match status" value="1"/>
</dbReference>
<sequence length="153" mass="17464">MNDAKKNKKLFEQTFISLLNKGCDIVLPVFGLSMFPFILPGDEVRVSPVNYDALQVGDVIVFENGGRLVAHRLLKIDVSKGWFISKGDGLMKVDGNNRLSDVYGLVVGQFRHQRAIKWSNTLFFKKSMAFLSPLVGYLNFYLGLVWHKYFRRS</sequence>
<protein>
    <submittedName>
        <fullName evidence="2">Signal peptidase I</fullName>
    </submittedName>
</protein>